<gene>
    <name evidence="1" type="ORF">UU80_C0016G0012</name>
</gene>
<dbReference type="Gene3D" id="3.40.630.30">
    <property type="match status" value="1"/>
</dbReference>
<comment type="caution">
    <text evidence="1">The sequence shown here is derived from an EMBL/GenBank/DDBJ whole genome shotgun (WGS) entry which is preliminary data.</text>
</comment>
<sequence length="236" mass="27774">MKYNELPQDIRDLAEKTIEITNKLEPSWKSSPDVPYGVRRFNPKHTEDTQRFVDSDRHPETLKGMVEDKKSSQKDIDWLVNIDETDSTDARLMLAITNDENEVVGWTQFYIDEHLTPEQKRELNIPENALIMETSYAKVFKEWPKYSRFIRERDNLDDMEYRGVAVNGLNEAMLYFRHKENIISEEMGVTPRHILITAYTVPENPASEIVLERNGFRVVGEIDYYGEVNKAWVKWI</sequence>
<organism evidence="1 2">
    <name type="scientific">candidate division WWE3 bacterium GW2011_GWA1_41_8</name>
    <dbReference type="NCBI Taxonomy" id="1619103"/>
    <lineage>
        <taxon>Bacteria</taxon>
        <taxon>Katanobacteria</taxon>
    </lineage>
</organism>
<evidence type="ECO:0000313" key="2">
    <source>
        <dbReference type="Proteomes" id="UP000034920"/>
    </source>
</evidence>
<accession>A0A0G0XAP2</accession>
<dbReference type="AlphaFoldDB" id="A0A0G0XAP2"/>
<reference evidence="1 2" key="1">
    <citation type="journal article" date="2015" name="Nature">
        <title>rRNA introns, odd ribosomes, and small enigmatic genomes across a large radiation of phyla.</title>
        <authorList>
            <person name="Brown C.T."/>
            <person name="Hug L.A."/>
            <person name="Thomas B.C."/>
            <person name="Sharon I."/>
            <person name="Castelle C.J."/>
            <person name="Singh A."/>
            <person name="Wilkins M.J."/>
            <person name="Williams K.H."/>
            <person name="Banfield J.F."/>
        </authorList>
    </citation>
    <scope>NUCLEOTIDE SEQUENCE [LARGE SCALE GENOMIC DNA]</scope>
</reference>
<evidence type="ECO:0000313" key="1">
    <source>
        <dbReference type="EMBL" id="KKS21980.1"/>
    </source>
</evidence>
<protein>
    <recommendedName>
        <fullName evidence="3">N-acetyltransferase domain-containing protein</fullName>
    </recommendedName>
</protein>
<dbReference type="Proteomes" id="UP000034920">
    <property type="component" value="Unassembled WGS sequence"/>
</dbReference>
<name>A0A0G0XAP2_UNCKA</name>
<proteinExistence type="predicted"/>
<dbReference type="EMBL" id="LCCA01000016">
    <property type="protein sequence ID" value="KKS21980.1"/>
    <property type="molecule type" value="Genomic_DNA"/>
</dbReference>
<evidence type="ECO:0008006" key="3">
    <source>
        <dbReference type="Google" id="ProtNLM"/>
    </source>
</evidence>